<dbReference type="OrthoDB" id="6782675at2759"/>
<dbReference type="CDD" id="cd00304">
    <property type="entry name" value="RT_like"/>
    <property type="match status" value="1"/>
</dbReference>
<dbReference type="PANTHER" id="PTHR21301">
    <property type="entry name" value="REVERSE TRANSCRIPTASE"/>
    <property type="match status" value="1"/>
</dbReference>
<evidence type="ECO:0000313" key="3">
    <source>
        <dbReference type="RefSeq" id="XP_035433679.2"/>
    </source>
</evidence>
<dbReference type="Proteomes" id="UP000829999">
    <property type="component" value="Chromosome 28"/>
</dbReference>
<dbReference type="AlphaFoldDB" id="A0A9R0CYG5"/>
<dbReference type="InterPro" id="IPR035901">
    <property type="entry name" value="GIY-YIG_endonuc_sf"/>
</dbReference>
<dbReference type="Pfam" id="PF26215">
    <property type="entry name" value="HTH_animal"/>
    <property type="match status" value="1"/>
</dbReference>
<dbReference type="GeneID" id="118265073"/>
<organism evidence="2 3">
    <name type="scientific">Spodoptera frugiperda</name>
    <name type="common">Fall armyworm</name>
    <dbReference type="NCBI Taxonomy" id="7108"/>
    <lineage>
        <taxon>Eukaryota</taxon>
        <taxon>Metazoa</taxon>
        <taxon>Ecdysozoa</taxon>
        <taxon>Arthropoda</taxon>
        <taxon>Hexapoda</taxon>
        <taxon>Insecta</taxon>
        <taxon>Pterygota</taxon>
        <taxon>Neoptera</taxon>
        <taxon>Endopterygota</taxon>
        <taxon>Lepidoptera</taxon>
        <taxon>Glossata</taxon>
        <taxon>Ditrysia</taxon>
        <taxon>Noctuoidea</taxon>
        <taxon>Noctuidae</taxon>
        <taxon>Amphipyrinae</taxon>
        <taxon>Spodoptera</taxon>
    </lineage>
</organism>
<evidence type="ECO:0000313" key="2">
    <source>
        <dbReference type="Proteomes" id="UP000829999"/>
    </source>
</evidence>
<name>A0A9R0CYG5_SPOFR</name>
<reference evidence="3" key="1">
    <citation type="submission" date="2025-08" db="UniProtKB">
        <authorList>
            <consortium name="RefSeq"/>
        </authorList>
    </citation>
    <scope>IDENTIFICATION</scope>
    <source>
        <tissue evidence="3">Whole larval tissue</tissue>
    </source>
</reference>
<dbReference type="InterPro" id="IPR058912">
    <property type="entry name" value="HTH_animal"/>
</dbReference>
<gene>
    <name evidence="3" type="primary">LOC118265073</name>
</gene>
<dbReference type="Gene3D" id="3.40.1440.10">
    <property type="entry name" value="GIY-YIG endonuclease"/>
    <property type="match status" value="1"/>
</dbReference>
<accession>A0A9R0CYG5</accession>
<dbReference type="CDD" id="cd10442">
    <property type="entry name" value="GIY-YIG_PLEs"/>
    <property type="match status" value="1"/>
</dbReference>
<keyword evidence="2" id="KW-1185">Reference proteome</keyword>
<proteinExistence type="predicted"/>
<feature type="domain" description="Helix-turn-helix" evidence="1">
    <location>
        <begin position="416"/>
        <end position="472"/>
    </location>
</feature>
<evidence type="ECO:0000259" key="1">
    <source>
        <dbReference type="Pfam" id="PF26215"/>
    </source>
</evidence>
<sequence>MKGRTSTPSIDPSHNAVVNLLPYRLDEPTKRVLSKGLNFVVTPNRIPYENIICCIEEAIEQNKIPIYYAEAIRHEVATILCESKLPPNNITKKERLALKAIQNNEDIKVLQSYKENVIVVMNKSDYINQIKHLLNNKKLYKPVSCNTKAKTHHLQTASDNRIVFTNDEFRKLYKLAPQKPPGLYDSPIMRVEKILLQPIVRQINSPTYNLARHVAQVLQPFVEQSANFVKDSRHFVEIIKDIKLEPNDIMVNLNVQALFSNISIMECLNIVQNKLESNRMSSDYMQLLRNLLTGNCFLFQDKCYLQIDGLTMGNPVTPILANLWMEYFEAKVLRQDPNIIKVWKRNVDEIFCIFTGSQQDIERYIMNLNSIHANMKFTYKMETDRTLAFLGIELSVRADGTLSHGVYWKSTAAARFPNATSHHHPRLLQSKITSLKTRLHDLCDSEHLEQELNNLYKVLPKNGYQMNRCFKQLKKCGQPQRKRQPIYLSYIQGVTDKIGSLLVRKYSIPTIYQRGTTIKQLLSKPKNDLRLQKPGIYKIKCSCGMYYIGRTGRPIATRFKEHKAALKNKEIKKSAIAEHVLDSGPGHSIEDRVEVISNDPRDHSRKVRETIEIRKHNLFTFNRVGGSKLSCKWDRVIEKISLKKIKNMDTNSLEYKGTQPVRQRRALESLENKLF</sequence>
<dbReference type="PANTHER" id="PTHR21301:SF10">
    <property type="entry name" value="REVERSE TRANSCRIPTASE DOMAIN-CONTAINING PROTEIN"/>
    <property type="match status" value="1"/>
</dbReference>
<protein>
    <submittedName>
        <fullName evidence="3">Uncharacterized protein LOC118265073</fullName>
    </submittedName>
</protein>
<dbReference type="RefSeq" id="XP_035433679.2">
    <property type="nucleotide sequence ID" value="XM_035577786.2"/>
</dbReference>